<evidence type="ECO:0000313" key="4">
    <source>
        <dbReference type="Proteomes" id="UP001610063"/>
    </source>
</evidence>
<organism evidence="3 4">
    <name type="scientific">Marinoscillum luteum</name>
    <dbReference type="NCBI Taxonomy" id="861051"/>
    <lineage>
        <taxon>Bacteria</taxon>
        <taxon>Pseudomonadati</taxon>
        <taxon>Bacteroidota</taxon>
        <taxon>Cytophagia</taxon>
        <taxon>Cytophagales</taxon>
        <taxon>Reichenbachiellaceae</taxon>
        <taxon>Marinoscillum</taxon>
    </lineage>
</organism>
<feature type="signal peptide" evidence="2">
    <location>
        <begin position="1"/>
        <end position="20"/>
    </location>
</feature>
<proteinExistence type="predicted"/>
<feature type="chain" id="PRO_5046402201" description="Peptidase S74 domain-containing protein" evidence="2">
    <location>
        <begin position="21"/>
        <end position="407"/>
    </location>
</feature>
<feature type="coiled-coil region" evidence="1">
    <location>
        <begin position="380"/>
        <end position="407"/>
    </location>
</feature>
<accession>A0ABW7N8H6</accession>
<dbReference type="Proteomes" id="UP001610063">
    <property type="component" value="Unassembled WGS sequence"/>
</dbReference>
<gene>
    <name evidence="3" type="ORF">ACHKAR_09930</name>
</gene>
<evidence type="ECO:0008006" key="5">
    <source>
        <dbReference type="Google" id="ProtNLM"/>
    </source>
</evidence>
<evidence type="ECO:0000256" key="1">
    <source>
        <dbReference type="SAM" id="Coils"/>
    </source>
</evidence>
<evidence type="ECO:0000313" key="3">
    <source>
        <dbReference type="EMBL" id="MFH6983760.1"/>
    </source>
</evidence>
<keyword evidence="4" id="KW-1185">Reference proteome</keyword>
<comment type="caution">
    <text evidence="3">The sequence shown here is derived from an EMBL/GenBank/DDBJ whole genome shotgun (WGS) entry which is preliminary data.</text>
</comment>
<name>A0ABW7N8H6_9BACT</name>
<keyword evidence="1" id="KW-0175">Coiled coil</keyword>
<sequence>MSIKITVLILILFFSFQLSAQQDLEMQNKNIKNVNNITINDPGVNEGIQWLQSSANWTIDVSPETRTNNDGNLNLYGTSGNIVLWRPLRLKSDLQVLGSGDHYISNGNLGLGTTTPTSKLSIRNVGALDGVKLLDFSESNGESFLFKGNFLGTGASGNSVFIGSNASGYQSNIMTWRGDGNIGVGITNPNARMHLYKDASGSQTLLILEKNEGDINENSEINLDFVFTDDNTNGTPQARISSVANTDASNGGGMEAEGTADLKFWTASSVNSTTNNLVERMRITSQGHVGIGTTNPDPNFKLSVNGSIRSKEVKVEANWSDFVFYDNYELRTLEEVEKHIAENGHLPEIPSEAEVTENGINLGEMNAKLLQKIEEITLYMIDINKQVQQLTLENQELKEKVLSLENQ</sequence>
<keyword evidence="2" id="KW-0732">Signal</keyword>
<protein>
    <recommendedName>
        <fullName evidence="5">Peptidase S74 domain-containing protein</fullName>
    </recommendedName>
</protein>
<dbReference type="EMBL" id="JBIPKE010000015">
    <property type="protein sequence ID" value="MFH6983760.1"/>
    <property type="molecule type" value="Genomic_DNA"/>
</dbReference>
<dbReference type="RefSeq" id="WP_395417292.1">
    <property type="nucleotide sequence ID" value="NZ_JBIPKE010000015.1"/>
</dbReference>
<evidence type="ECO:0000256" key="2">
    <source>
        <dbReference type="SAM" id="SignalP"/>
    </source>
</evidence>
<reference evidence="3 4" key="1">
    <citation type="journal article" date="2013" name="Int. J. Syst. Evol. Microbiol.">
        <title>Marinoscillum luteum sp. nov., isolated from marine sediment.</title>
        <authorList>
            <person name="Cha I.T."/>
            <person name="Park S.J."/>
            <person name="Kim S.J."/>
            <person name="Kim J.G."/>
            <person name="Jung M.Y."/>
            <person name="Shin K.S."/>
            <person name="Kwon K.K."/>
            <person name="Yang S.H."/>
            <person name="Seo Y.S."/>
            <person name="Rhee S.K."/>
        </authorList>
    </citation>
    <scope>NUCLEOTIDE SEQUENCE [LARGE SCALE GENOMIC DNA]</scope>
    <source>
        <strain evidence="3 4">KCTC 23939</strain>
    </source>
</reference>